<evidence type="ECO:0000313" key="3">
    <source>
        <dbReference type="Proteomes" id="UP000323067"/>
    </source>
</evidence>
<evidence type="ECO:0000259" key="1">
    <source>
        <dbReference type="Pfam" id="PF00646"/>
    </source>
</evidence>
<dbReference type="InterPro" id="IPR036047">
    <property type="entry name" value="F-box-like_dom_sf"/>
</dbReference>
<accession>A0A2H4SKH1</accession>
<dbReference type="InterPro" id="IPR001810">
    <property type="entry name" value="F-box_dom"/>
</dbReference>
<dbReference type="VEuPathDB" id="FungiDB:A9K55_009222"/>
<dbReference type="EMBL" id="CP023324">
    <property type="protein sequence ID" value="ATY63604.1"/>
    <property type="molecule type" value="Genomic_DNA"/>
</dbReference>
<protein>
    <submittedName>
        <fullName evidence="2">Cyclin-like F-box</fullName>
    </submittedName>
</protein>
<dbReference type="SUPFAM" id="SSF81383">
    <property type="entry name" value="F-box domain"/>
    <property type="match status" value="1"/>
</dbReference>
<dbReference type="AlphaFoldDB" id="A0A2H4SKH1"/>
<proteinExistence type="predicted"/>
<gene>
    <name evidence="2" type="ORF">A9K55_009222</name>
</gene>
<organism evidence="2 3">
    <name type="scientific">Cordyceps militaris</name>
    <name type="common">Caterpillar fungus</name>
    <name type="synonym">Clavaria militaris</name>
    <dbReference type="NCBI Taxonomy" id="73501"/>
    <lineage>
        <taxon>Eukaryota</taxon>
        <taxon>Fungi</taxon>
        <taxon>Dikarya</taxon>
        <taxon>Ascomycota</taxon>
        <taxon>Pezizomycotina</taxon>
        <taxon>Sordariomycetes</taxon>
        <taxon>Hypocreomycetidae</taxon>
        <taxon>Hypocreales</taxon>
        <taxon>Cordycipitaceae</taxon>
        <taxon>Cordyceps</taxon>
    </lineage>
</organism>
<dbReference type="VEuPathDB" id="FungiDB:CCM_08976"/>
<dbReference type="OrthoDB" id="2687876at2759"/>
<sequence length="341" mass="38876">MTSFVSPCCRNTEAAGFLASRHRCEWHSFNTANYLELFTLSQRIPRPRPGDISFKWHDHEILHLDTDIGSLGVFSIEILHKVLQQLDMATLARLQCVSQGMKRAVGSLPMLRSLLDHGGEVVRGIVATETGAGIVCQELYAKLCHPVCETCDDAGDYLYLLTCKRVCFDCLTKTYQYRPLRPMQALSQYGLDMASIRRLPAMTVPSYKYPKDSKRSNHPARSHIRRITGWILVDHTAVMDQAVRAHGSLANIRSHVHLKRAEKARRARRRRRVTMEIDRFEEVPGVETSLACAVKFPWLDRASSSTVGTPVICQECQVTNTDSTQWYYTETSFREHRLIKH</sequence>
<feature type="domain" description="F-box" evidence="1">
    <location>
        <begin position="76"/>
        <end position="109"/>
    </location>
</feature>
<reference evidence="2 3" key="1">
    <citation type="journal article" date="2017" name="BMC Genomics">
        <title>Chromosome level assembly and secondary metabolite potential of the parasitic fungus Cordyceps militaris.</title>
        <authorList>
            <person name="Kramer G.J."/>
            <person name="Nodwell J.R."/>
        </authorList>
    </citation>
    <scope>NUCLEOTIDE SEQUENCE [LARGE SCALE GENOMIC DNA]</scope>
    <source>
        <strain evidence="2 3">ATCC 34164</strain>
    </source>
</reference>
<evidence type="ECO:0000313" key="2">
    <source>
        <dbReference type="EMBL" id="ATY63604.1"/>
    </source>
</evidence>
<dbReference type="Pfam" id="PF00646">
    <property type="entry name" value="F-box"/>
    <property type="match status" value="1"/>
</dbReference>
<name>A0A2H4SKH1_CORMI</name>
<dbReference type="Proteomes" id="UP000323067">
    <property type="component" value="Chromosome vii"/>
</dbReference>